<dbReference type="PROSITE" id="PS00135">
    <property type="entry name" value="TRYPSIN_SER"/>
    <property type="match status" value="1"/>
</dbReference>
<keyword evidence="2" id="KW-0378">Hydrolase</keyword>
<dbReference type="InterPro" id="IPR033116">
    <property type="entry name" value="TRYPSIN_SER"/>
</dbReference>
<dbReference type="InterPro" id="IPR001314">
    <property type="entry name" value="Peptidase_S1A"/>
</dbReference>
<dbReference type="PRINTS" id="PR00722">
    <property type="entry name" value="CHYMOTRYPSIN"/>
</dbReference>
<keyword evidence="5" id="KW-1185">Reference proteome</keyword>
<evidence type="ECO:0000259" key="3">
    <source>
        <dbReference type="PROSITE" id="PS50240"/>
    </source>
</evidence>
<keyword evidence="1" id="KW-1015">Disulfide bond</keyword>
<keyword evidence="2" id="KW-0720">Serine protease</keyword>
<reference evidence="4 5" key="1">
    <citation type="submission" date="2016-03" db="EMBL/GenBank/DDBJ databases">
        <authorList>
            <person name="Ploux O."/>
        </authorList>
    </citation>
    <scope>NUCLEOTIDE SEQUENCE [LARGE SCALE GENOMIC DNA]</scope>
    <source>
        <strain evidence="4 5">R0</strain>
    </source>
</reference>
<dbReference type="EMBL" id="LUKE01000001">
    <property type="protein sequence ID" value="KYG65841.1"/>
    <property type="molecule type" value="Genomic_DNA"/>
</dbReference>
<dbReference type="CDD" id="cd00190">
    <property type="entry name" value="Tryp_SPc"/>
    <property type="match status" value="1"/>
</dbReference>
<dbReference type="AlphaFoldDB" id="A0A150WMX3"/>
<dbReference type="InterPro" id="IPR009003">
    <property type="entry name" value="Peptidase_S1_PA"/>
</dbReference>
<feature type="domain" description="Peptidase S1" evidence="3">
    <location>
        <begin position="50"/>
        <end position="313"/>
    </location>
</feature>
<sequence length="315" mass="34167">MLPGCKVFSIRASSMGEYMRFLLAAVAALVLAACGRSVNNQVESQPTTGIIGGTLVAEGTTIAQSIVGIYDAKNEAICTGSLIADGIVLTAAHCVFDSEPNKLQVIFATDVMAVMGTSEPDIKAELMRDVVDFKYHEKYNPDEQEENEFDWSDIALIKFKGTTPAGYKPAVMLQDPKAVRPGMKAVMAGYGVTSVKTYPVEARKVKNLKEAIANGDVICDDGYKDCEELSMSGDGELQETYATIAHVVRSEIRLDESEGRATCSGDSGGPIFLEQNGQYFIIGVTSRGSMLCNKVGVYTNVPYYRDWISFNLKKL</sequence>
<dbReference type="PROSITE" id="PS50240">
    <property type="entry name" value="TRYPSIN_DOM"/>
    <property type="match status" value="1"/>
</dbReference>
<keyword evidence="2 4" id="KW-0645">Protease</keyword>
<evidence type="ECO:0000256" key="2">
    <source>
        <dbReference type="RuleBase" id="RU363034"/>
    </source>
</evidence>
<dbReference type="GO" id="GO:0004252">
    <property type="term" value="F:serine-type endopeptidase activity"/>
    <property type="evidence" value="ECO:0007669"/>
    <property type="project" value="InterPro"/>
</dbReference>
<dbReference type="Proteomes" id="UP000075320">
    <property type="component" value="Unassembled WGS sequence"/>
</dbReference>
<name>A0A150WMX3_BDEBC</name>
<dbReference type="InterPro" id="IPR001254">
    <property type="entry name" value="Trypsin_dom"/>
</dbReference>
<evidence type="ECO:0000313" key="4">
    <source>
        <dbReference type="EMBL" id="KYG65841.1"/>
    </source>
</evidence>
<dbReference type="SUPFAM" id="SSF50494">
    <property type="entry name" value="Trypsin-like serine proteases"/>
    <property type="match status" value="1"/>
</dbReference>
<evidence type="ECO:0000256" key="1">
    <source>
        <dbReference type="ARBA" id="ARBA00023157"/>
    </source>
</evidence>
<dbReference type="InterPro" id="IPR051487">
    <property type="entry name" value="Ser/Thr_Proteases_Immune/Dev"/>
</dbReference>
<dbReference type="Pfam" id="PF00089">
    <property type="entry name" value="Trypsin"/>
    <property type="match status" value="1"/>
</dbReference>
<dbReference type="GO" id="GO:0006508">
    <property type="term" value="P:proteolysis"/>
    <property type="evidence" value="ECO:0007669"/>
    <property type="project" value="UniProtKB-KW"/>
</dbReference>
<organism evidence="4 5">
    <name type="scientific">Bdellovibrio bacteriovorus</name>
    <dbReference type="NCBI Taxonomy" id="959"/>
    <lineage>
        <taxon>Bacteria</taxon>
        <taxon>Pseudomonadati</taxon>
        <taxon>Bdellovibrionota</taxon>
        <taxon>Bdellovibrionia</taxon>
        <taxon>Bdellovibrionales</taxon>
        <taxon>Pseudobdellovibrionaceae</taxon>
        <taxon>Bdellovibrio</taxon>
    </lineage>
</organism>
<comment type="caution">
    <text evidence="4">The sequence shown here is derived from an EMBL/GenBank/DDBJ whole genome shotgun (WGS) entry which is preliminary data.</text>
</comment>
<protein>
    <submittedName>
        <fullName evidence="4">Serine protease</fullName>
    </submittedName>
</protein>
<dbReference type="PROSITE" id="PS00134">
    <property type="entry name" value="TRYPSIN_HIS"/>
    <property type="match status" value="1"/>
</dbReference>
<evidence type="ECO:0000313" key="5">
    <source>
        <dbReference type="Proteomes" id="UP000075320"/>
    </source>
</evidence>
<gene>
    <name evidence="4" type="ORF">AZI86_01845</name>
</gene>
<dbReference type="PANTHER" id="PTHR24256">
    <property type="entry name" value="TRYPTASE-RELATED"/>
    <property type="match status" value="1"/>
</dbReference>
<accession>A0A150WMX3</accession>
<dbReference type="PROSITE" id="PS51257">
    <property type="entry name" value="PROKAR_LIPOPROTEIN"/>
    <property type="match status" value="1"/>
</dbReference>
<dbReference type="InterPro" id="IPR018114">
    <property type="entry name" value="TRYPSIN_HIS"/>
</dbReference>
<dbReference type="InterPro" id="IPR043504">
    <property type="entry name" value="Peptidase_S1_PA_chymotrypsin"/>
</dbReference>
<proteinExistence type="predicted"/>
<dbReference type="Gene3D" id="2.40.10.10">
    <property type="entry name" value="Trypsin-like serine proteases"/>
    <property type="match status" value="1"/>
</dbReference>
<dbReference type="SMART" id="SM00020">
    <property type="entry name" value="Tryp_SPc"/>
    <property type="match status" value="1"/>
</dbReference>